<sequence>MNEVSTIKNVSNIIIYAISFRSLEMFWIQWLVCQSSCVFSNLTRDRPPVKWVIIKPFHFQYFLSSSC</sequence>
<keyword evidence="2" id="KW-1185">Reference proteome</keyword>
<evidence type="ECO:0000313" key="2">
    <source>
        <dbReference type="Proteomes" id="UP000006729"/>
    </source>
</evidence>
<name>A0A2K2AB88_POPTR</name>
<organism evidence="1 2">
    <name type="scientific">Populus trichocarpa</name>
    <name type="common">Western balsam poplar</name>
    <name type="synonym">Populus balsamifera subsp. trichocarpa</name>
    <dbReference type="NCBI Taxonomy" id="3694"/>
    <lineage>
        <taxon>Eukaryota</taxon>
        <taxon>Viridiplantae</taxon>
        <taxon>Streptophyta</taxon>
        <taxon>Embryophyta</taxon>
        <taxon>Tracheophyta</taxon>
        <taxon>Spermatophyta</taxon>
        <taxon>Magnoliopsida</taxon>
        <taxon>eudicotyledons</taxon>
        <taxon>Gunneridae</taxon>
        <taxon>Pentapetalae</taxon>
        <taxon>rosids</taxon>
        <taxon>fabids</taxon>
        <taxon>Malpighiales</taxon>
        <taxon>Salicaceae</taxon>
        <taxon>Saliceae</taxon>
        <taxon>Populus</taxon>
    </lineage>
</organism>
<evidence type="ECO:0000313" key="1">
    <source>
        <dbReference type="EMBL" id="PNT34793.1"/>
    </source>
</evidence>
<proteinExistence type="predicted"/>
<dbReference type="EMBL" id="CM009294">
    <property type="protein sequence ID" value="PNT34793.1"/>
    <property type="molecule type" value="Genomic_DNA"/>
</dbReference>
<dbReference type="InParanoid" id="A0A2K2AB88"/>
<accession>A0A2K2AB88</accession>
<dbReference type="Proteomes" id="UP000006729">
    <property type="component" value="Chromosome 5"/>
</dbReference>
<protein>
    <submittedName>
        <fullName evidence="1">Uncharacterized protein</fullName>
    </submittedName>
</protein>
<reference evidence="1 2" key="1">
    <citation type="journal article" date="2006" name="Science">
        <title>The genome of black cottonwood, Populus trichocarpa (Torr. &amp; Gray).</title>
        <authorList>
            <person name="Tuskan G.A."/>
            <person name="Difazio S."/>
            <person name="Jansson S."/>
            <person name="Bohlmann J."/>
            <person name="Grigoriev I."/>
            <person name="Hellsten U."/>
            <person name="Putnam N."/>
            <person name="Ralph S."/>
            <person name="Rombauts S."/>
            <person name="Salamov A."/>
            <person name="Schein J."/>
            <person name="Sterck L."/>
            <person name="Aerts A."/>
            <person name="Bhalerao R.R."/>
            <person name="Bhalerao R.P."/>
            <person name="Blaudez D."/>
            <person name="Boerjan W."/>
            <person name="Brun A."/>
            <person name="Brunner A."/>
            <person name="Busov V."/>
            <person name="Campbell M."/>
            <person name="Carlson J."/>
            <person name="Chalot M."/>
            <person name="Chapman J."/>
            <person name="Chen G.L."/>
            <person name="Cooper D."/>
            <person name="Coutinho P.M."/>
            <person name="Couturier J."/>
            <person name="Covert S."/>
            <person name="Cronk Q."/>
            <person name="Cunningham R."/>
            <person name="Davis J."/>
            <person name="Degroeve S."/>
            <person name="Dejardin A."/>
            <person name="Depamphilis C."/>
            <person name="Detter J."/>
            <person name="Dirks B."/>
            <person name="Dubchak I."/>
            <person name="Duplessis S."/>
            <person name="Ehlting J."/>
            <person name="Ellis B."/>
            <person name="Gendler K."/>
            <person name="Goodstein D."/>
            <person name="Gribskov M."/>
            <person name="Grimwood J."/>
            <person name="Groover A."/>
            <person name="Gunter L."/>
            <person name="Hamberger B."/>
            <person name="Heinze B."/>
            <person name="Helariutta Y."/>
            <person name="Henrissat B."/>
            <person name="Holligan D."/>
            <person name="Holt R."/>
            <person name="Huang W."/>
            <person name="Islam-Faridi N."/>
            <person name="Jones S."/>
            <person name="Jones-Rhoades M."/>
            <person name="Jorgensen R."/>
            <person name="Joshi C."/>
            <person name="Kangasjarvi J."/>
            <person name="Karlsson J."/>
            <person name="Kelleher C."/>
            <person name="Kirkpatrick R."/>
            <person name="Kirst M."/>
            <person name="Kohler A."/>
            <person name="Kalluri U."/>
            <person name="Larimer F."/>
            <person name="Leebens-Mack J."/>
            <person name="Leple J.C."/>
            <person name="Locascio P."/>
            <person name="Lou Y."/>
            <person name="Lucas S."/>
            <person name="Martin F."/>
            <person name="Montanini B."/>
            <person name="Napoli C."/>
            <person name="Nelson D.R."/>
            <person name="Nelson C."/>
            <person name="Nieminen K."/>
            <person name="Nilsson O."/>
            <person name="Pereda V."/>
            <person name="Peter G."/>
            <person name="Philippe R."/>
            <person name="Pilate G."/>
            <person name="Poliakov A."/>
            <person name="Razumovskaya J."/>
            <person name="Richardson P."/>
            <person name="Rinaldi C."/>
            <person name="Ritland K."/>
            <person name="Rouze P."/>
            <person name="Ryaboy D."/>
            <person name="Schmutz J."/>
            <person name="Schrader J."/>
            <person name="Segerman B."/>
            <person name="Shin H."/>
            <person name="Siddiqui A."/>
            <person name="Sterky F."/>
            <person name="Terry A."/>
            <person name="Tsai C.J."/>
            <person name="Uberbacher E."/>
            <person name="Unneberg P."/>
            <person name="Vahala J."/>
            <person name="Wall K."/>
            <person name="Wessler S."/>
            <person name="Yang G."/>
            <person name="Yin T."/>
            <person name="Douglas C."/>
            <person name="Marra M."/>
            <person name="Sandberg G."/>
            <person name="Van de Peer Y."/>
            <person name="Rokhsar D."/>
        </authorList>
    </citation>
    <scope>NUCLEOTIDE SEQUENCE [LARGE SCALE GENOMIC DNA]</scope>
    <source>
        <strain evidence="2">cv. Nisqually</strain>
    </source>
</reference>
<gene>
    <name evidence="1" type="ORF">POPTR_005G039200</name>
</gene>
<dbReference type="AlphaFoldDB" id="A0A2K2AB88"/>